<organism evidence="2 3">
    <name type="scientific">Caldinitratiruptor microaerophilus</name>
    <dbReference type="NCBI Taxonomy" id="671077"/>
    <lineage>
        <taxon>Bacteria</taxon>
        <taxon>Bacillati</taxon>
        <taxon>Bacillota</taxon>
        <taxon>Clostridia</taxon>
        <taxon>Eubacteriales</taxon>
        <taxon>Symbiobacteriaceae</taxon>
        <taxon>Caldinitratiruptor</taxon>
    </lineage>
</organism>
<proteinExistence type="predicted"/>
<dbReference type="EMBL" id="AP025628">
    <property type="protein sequence ID" value="BDG59998.1"/>
    <property type="molecule type" value="Genomic_DNA"/>
</dbReference>
<dbReference type="RefSeq" id="WP_264844072.1">
    <property type="nucleotide sequence ID" value="NZ_AP025628.1"/>
</dbReference>
<dbReference type="AlphaFoldDB" id="A0AA35CKB7"/>
<dbReference type="Pfam" id="PF04307">
    <property type="entry name" value="YdjM"/>
    <property type="match status" value="1"/>
</dbReference>
<dbReference type="PANTHER" id="PTHR40031">
    <property type="entry name" value="HYPOTHETICAL MEMBRANE SPANNING PROTEIN"/>
    <property type="match status" value="1"/>
</dbReference>
<accession>A0AA35CKB7</accession>
<evidence type="ECO:0000313" key="3">
    <source>
        <dbReference type="Proteomes" id="UP001163687"/>
    </source>
</evidence>
<protein>
    <submittedName>
        <fullName evidence="2">Membrane protein</fullName>
    </submittedName>
</protein>
<reference evidence="2" key="1">
    <citation type="submission" date="2022-03" db="EMBL/GenBank/DDBJ databases">
        <title>Complete genome sequence of Caldinitratiruptor microaerophilus.</title>
        <authorList>
            <person name="Mukaiyama R."/>
            <person name="Nishiyama T."/>
            <person name="Ueda K."/>
        </authorList>
    </citation>
    <scope>NUCLEOTIDE SEQUENCE</scope>
    <source>
        <strain evidence="2">JCM 16183</strain>
    </source>
</reference>
<feature type="transmembrane region" description="Helical" evidence="1">
    <location>
        <begin position="63"/>
        <end position="82"/>
    </location>
</feature>
<evidence type="ECO:0000256" key="1">
    <source>
        <dbReference type="SAM" id="Phobius"/>
    </source>
</evidence>
<gene>
    <name evidence="2" type="ORF">caldi_10880</name>
</gene>
<keyword evidence="1" id="KW-1133">Transmembrane helix</keyword>
<dbReference type="InterPro" id="IPR007404">
    <property type="entry name" value="YdjM-like"/>
</dbReference>
<dbReference type="KEGG" id="cmic:caldi_10880"/>
<keyword evidence="3" id="KW-1185">Reference proteome</keyword>
<dbReference type="InterPro" id="IPR053170">
    <property type="entry name" value="Transcription_regulator"/>
</dbReference>
<keyword evidence="1" id="KW-0472">Membrane</keyword>
<feature type="transmembrane region" description="Helical" evidence="1">
    <location>
        <begin position="161"/>
        <end position="178"/>
    </location>
</feature>
<sequence>MDTLSHTLFGLSLTALRRPGTGPDEAVTVRAVRWTSVLGANLPDIDVVLLPGNPVNQIVYHRGITHSVPAAVVFAGLLTVFARWRWPRARSRTVFGWSLVSVLVGHLFADLITSFGTRILLPWDNTFYALDWIALTEPLIVLPLLLGALVAWRRPAAARRWLGAGLAAAMLFIGYRGVTHEVLLRRVVRTYAASGPVLSASMQPAYWRLTRYEYVVETPEAFRLGAVHPFGTPSEYAVYYKPLRSDPVVRAAESDPALGPILRFARHPLLTYTPGPDGYLVNITDFRGGFAFRFRLHLVPPAVAATAPGG</sequence>
<feature type="transmembrane region" description="Helical" evidence="1">
    <location>
        <begin position="94"/>
        <end position="112"/>
    </location>
</feature>
<dbReference type="PANTHER" id="PTHR40031:SF1">
    <property type="entry name" value="MEMBRANE-BOUND METAL-DEPENDENT HYDROLASE"/>
    <property type="match status" value="1"/>
</dbReference>
<feature type="transmembrane region" description="Helical" evidence="1">
    <location>
        <begin position="132"/>
        <end position="152"/>
    </location>
</feature>
<evidence type="ECO:0000313" key="2">
    <source>
        <dbReference type="EMBL" id="BDG59998.1"/>
    </source>
</evidence>
<dbReference type="Proteomes" id="UP001163687">
    <property type="component" value="Chromosome"/>
</dbReference>
<keyword evidence="1" id="KW-0812">Transmembrane</keyword>
<name>A0AA35CKB7_9FIRM</name>